<evidence type="ECO:0000256" key="1">
    <source>
        <dbReference type="SAM" id="Coils"/>
    </source>
</evidence>
<protein>
    <recommendedName>
        <fullName evidence="2">SGNH hydrolase-type esterase domain-containing protein</fullName>
    </recommendedName>
</protein>
<gene>
    <name evidence="3" type="ORF">HMPREF9350_00143</name>
</gene>
<evidence type="ECO:0000259" key="2">
    <source>
        <dbReference type="Pfam" id="PF13472"/>
    </source>
</evidence>
<dbReference type="GO" id="GO:0016788">
    <property type="term" value="F:hydrolase activity, acting on ester bonds"/>
    <property type="evidence" value="ECO:0007669"/>
    <property type="project" value="UniProtKB-ARBA"/>
</dbReference>
<feature type="coiled-coil region" evidence="1">
    <location>
        <begin position="37"/>
        <end position="64"/>
    </location>
</feature>
<evidence type="ECO:0000313" key="4">
    <source>
        <dbReference type="Proteomes" id="UP000005056"/>
    </source>
</evidence>
<dbReference type="SUPFAM" id="SSF52266">
    <property type="entry name" value="SGNH hydrolase"/>
    <property type="match status" value="1"/>
</dbReference>
<dbReference type="EMBL" id="ADWQ01000001">
    <property type="protein sequence ID" value="EFU37725.1"/>
    <property type="molecule type" value="Genomic_DNA"/>
</dbReference>
<dbReference type="Gene3D" id="3.40.50.1110">
    <property type="entry name" value="SGNH hydrolase"/>
    <property type="match status" value="1"/>
</dbReference>
<accession>A0AAN3MEL2</accession>
<dbReference type="AlphaFoldDB" id="A0AAN3MEL2"/>
<dbReference type="InterPro" id="IPR036514">
    <property type="entry name" value="SGNH_hydro_sf"/>
</dbReference>
<keyword evidence="1" id="KW-0175">Coiled coil</keyword>
<sequence>MPDAWDNMQSIDKFVNSNDETITTRTGEQLDTLHGVNVKASNQRNELQAEFEASQEERDIAFEETRQNLIPLSRQYMTLAAAQADIANIPTGSATYYRSPDDSALAIEAINNAGTLTATGRKIPAYSALRRGNILFDAFNEYSAVDPKFGAWDWYRGATVTFSTTDANIPLPTPVAQYSGVWSADKYYDLARLPVRVGDQLTFSVLAWFQDAGAKFHIFWMSASGTIISSKSVTGLASGINVPVLTDIVPAGASYVRIRVENTTTGSFKVGAYASAVGSIQPEFIRAAPDKTYMSAIVSSGIAGLTSRVDALQGAISVGYPYAATWQVGKFVNPNTGEITDNAALNCTIIPHSDGDGWLVTALVTGSATALAVYMNAAGTVLGVEGRGTTTPQQYTNYRLNVPSGTTQIGITGRNSAPMSVKKLAVVETATVLASIDSLDSRVQKIEDSLVYDFVQQDVPITSGAYINRSTGAVVTNSAFDCSIFDYTTGDRWKVTARVNGTSVSLAVYFNSVGTVIGTEGDGTSASVDYIDYELTPPTGTARIGITTRVALPIVAKKYVIVPGGSTVSPWSGKIIDVMGDSNVAYNKWQPLVASELGCSFLNHGVGGSKIAKPDSSPSQISMCDDARINALDTTATAWICGPWGTNDWAQNIPIGTISDTVNTTVYGALVIIAQKLRARAPTKPIFWVTPFNGDYETGRTSSWVDGETNQYGRVSDYSAAIRAVALRYGFPLIDLNADCGWTKFNSSYFLLTEGNTNPSHIHLNDSAGPARISELVIDRLTALANLAN</sequence>
<evidence type="ECO:0000313" key="3">
    <source>
        <dbReference type="EMBL" id="EFU37725.1"/>
    </source>
</evidence>
<dbReference type="InterPro" id="IPR013830">
    <property type="entry name" value="SGNH_hydro"/>
</dbReference>
<dbReference type="Pfam" id="PF13472">
    <property type="entry name" value="Lipase_GDSL_2"/>
    <property type="match status" value="1"/>
</dbReference>
<reference evidence="3 4" key="1">
    <citation type="submission" date="2010-09" db="EMBL/GenBank/DDBJ databases">
        <authorList>
            <person name="Weinstock G."/>
            <person name="Sodergren E."/>
            <person name="Clifton S."/>
            <person name="Fulton L."/>
            <person name="Fulton B."/>
            <person name="Courtney L."/>
            <person name="Fronick C."/>
            <person name="Harrison M."/>
            <person name="Strong C."/>
            <person name="Farmer C."/>
            <person name="Delahaunty K."/>
            <person name="Markovic C."/>
            <person name="Hall O."/>
            <person name="Minx P."/>
            <person name="Tomlinson C."/>
            <person name="Mitreva M."/>
            <person name="Hou S."/>
            <person name="Chen J."/>
            <person name="Wollam A."/>
            <person name="Pepin K.H."/>
            <person name="Johnson M."/>
            <person name="Bhonagiri V."/>
            <person name="Zhang X."/>
            <person name="Suruliraj S."/>
            <person name="Warren W."/>
            <person name="Chinwalla A."/>
            <person name="Mardis E.R."/>
            <person name="Wilson R.K."/>
        </authorList>
    </citation>
    <scope>NUCLEOTIDE SEQUENCE [LARGE SCALE GENOMIC DNA]</scope>
    <source>
        <strain evidence="3 4">MS 85-1</strain>
    </source>
</reference>
<organism evidence="3 4">
    <name type="scientific">Escherichia coli MS 85-1</name>
    <dbReference type="NCBI Taxonomy" id="679202"/>
    <lineage>
        <taxon>Bacteria</taxon>
        <taxon>Pseudomonadati</taxon>
        <taxon>Pseudomonadota</taxon>
        <taxon>Gammaproteobacteria</taxon>
        <taxon>Enterobacterales</taxon>
        <taxon>Enterobacteriaceae</taxon>
        <taxon>Escherichia</taxon>
    </lineage>
</organism>
<proteinExistence type="predicted"/>
<dbReference type="Proteomes" id="UP000005056">
    <property type="component" value="Unassembled WGS sequence"/>
</dbReference>
<name>A0AAN3MEL2_ECOLX</name>
<feature type="domain" description="SGNH hydrolase-type esterase" evidence="2">
    <location>
        <begin position="581"/>
        <end position="766"/>
    </location>
</feature>
<comment type="caution">
    <text evidence="3">The sequence shown here is derived from an EMBL/GenBank/DDBJ whole genome shotgun (WGS) entry which is preliminary data.</text>
</comment>